<dbReference type="SUPFAM" id="SSF51735">
    <property type="entry name" value="NAD(P)-binding Rossmann-fold domains"/>
    <property type="match status" value="1"/>
</dbReference>
<dbReference type="AlphaFoldDB" id="A0A7W3N2U6"/>
<dbReference type="PRINTS" id="PR00081">
    <property type="entry name" value="GDHRDH"/>
</dbReference>
<dbReference type="GO" id="GO:0030497">
    <property type="term" value="P:fatty acid elongation"/>
    <property type="evidence" value="ECO:0007669"/>
    <property type="project" value="TreeGrafter"/>
</dbReference>
<dbReference type="InterPro" id="IPR002347">
    <property type="entry name" value="SDR_fam"/>
</dbReference>
<organism evidence="4 5">
    <name type="scientific">Thermomonospora cellulosilytica</name>
    <dbReference type="NCBI Taxonomy" id="1411118"/>
    <lineage>
        <taxon>Bacteria</taxon>
        <taxon>Bacillati</taxon>
        <taxon>Actinomycetota</taxon>
        <taxon>Actinomycetes</taxon>
        <taxon>Streptosporangiales</taxon>
        <taxon>Thermomonosporaceae</taxon>
        <taxon>Thermomonospora</taxon>
    </lineage>
</organism>
<proteinExistence type="inferred from homology"/>
<dbReference type="InterPro" id="IPR057326">
    <property type="entry name" value="KR_dom"/>
</dbReference>
<accession>A0A7W3N2U6</accession>
<comment type="similarity">
    <text evidence="1">Belongs to the short-chain dehydrogenases/reductases (SDR) family.</text>
</comment>
<evidence type="ECO:0000259" key="3">
    <source>
        <dbReference type="SMART" id="SM00822"/>
    </source>
</evidence>
<dbReference type="SMART" id="SM00822">
    <property type="entry name" value="PKS_KR"/>
    <property type="match status" value="1"/>
</dbReference>
<dbReference type="InterPro" id="IPR020904">
    <property type="entry name" value="Sc_DH/Rdtase_CS"/>
</dbReference>
<evidence type="ECO:0000256" key="1">
    <source>
        <dbReference type="ARBA" id="ARBA00006484"/>
    </source>
</evidence>
<reference evidence="4 5" key="1">
    <citation type="submission" date="2020-08" db="EMBL/GenBank/DDBJ databases">
        <title>Sequencing the genomes of 1000 actinobacteria strains.</title>
        <authorList>
            <person name="Klenk H.-P."/>
        </authorList>
    </citation>
    <scope>NUCLEOTIDE SEQUENCE [LARGE SCALE GENOMIC DNA]</scope>
    <source>
        <strain evidence="4 5">DSM 45823</strain>
    </source>
</reference>
<dbReference type="PRINTS" id="PR00080">
    <property type="entry name" value="SDRFAMILY"/>
</dbReference>
<dbReference type="PANTHER" id="PTHR42760">
    <property type="entry name" value="SHORT-CHAIN DEHYDROGENASES/REDUCTASES FAMILY MEMBER"/>
    <property type="match status" value="1"/>
</dbReference>
<dbReference type="PANTHER" id="PTHR42760:SF129">
    <property type="entry name" value="OXIDOREDUCTASE"/>
    <property type="match status" value="1"/>
</dbReference>
<dbReference type="PROSITE" id="PS00061">
    <property type="entry name" value="ADH_SHORT"/>
    <property type="match status" value="1"/>
</dbReference>
<gene>
    <name evidence="4" type="ORF">HNR21_005428</name>
</gene>
<dbReference type="Pfam" id="PF13561">
    <property type="entry name" value="adh_short_C2"/>
    <property type="match status" value="1"/>
</dbReference>
<evidence type="ECO:0000256" key="2">
    <source>
        <dbReference type="ARBA" id="ARBA00023002"/>
    </source>
</evidence>
<dbReference type="InterPro" id="IPR036291">
    <property type="entry name" value="NAD(P)-bd_dom_sf"/>
</dbReference>
<name>A0A7W3N2U6_9ACTN</name>
<dbReference type="GO" id="GO:0016616">
    <property type="term" value="F:oxidoreductase activity, acting on the CH-OH group of donors, NAD or NADP as acceptor"/>
    <property type="evidence" value="ECO:0007669"/>
    <property type="project" value="TreeGrafter"/>
</dbReference>
<dbReference type="FunFam" id="3.40.50.720:FF:000084">
    <property type="entry name" value="Short-chain dehydrogenase reductase"/>
    <property type="match status" value="1"/>
</dbReference>
<evidence type="ECO:0000313" key="5">
    <source>
        <dbReference type="Proteomes" id="UP000539313"/>
    </source>
</evidence>
<protein>
    <submittedName>
        <fullName evidence="4">NAD(P)-dependent dehydrogenase (Short-subunit alcohol dehydrogenase family)</fullName>
    </submittedName>
</protein>
<dbReference type="EMBL" id="JACJII010000001">
    <property type="protein sequence ID" value="MBA9006546.1"/>
    <property type="molecule type" value="Genomic_DNA"/>
</dbReference>
<keyword evidence="2" id="KW-0560">Oxidoreductase</keyword>
<comment type="caution">
    <text evidence="4">The sequence shown here is derived from an EMBL/GenBank/DDBJ whole genome shotgun (WGS) entry which is preliminary data.</text>
</comment>
<dbReference type="Proteomes" id="UP000539313">
    <property type="component" value="Unassembled WGS sequence"/>
</dbReference>
<feature type="domain" description="Ketoreductase" evidence="3">
    <location>
        <begin position="7"/>
        <end position="187"/>
    </location>
</feature>
<dbReference type="Gene3D" id="3.40.50.720">
    <property type="entry name" value="NAD(P)-binding Rossmann-like Domain"/>
    <property type="match status" value="1"/>
</dbReference>
<sequence length="247" mass="24651">MTVLSGQVALVIGGTHGLGRAIAGALAGAGAATVVVSRDADECAAAAKELAAEHDVPAAGLRGDVTDEGDVDAVVAGTLHRFGRIDVLVNSAGTNVRGPIEEVTRADFEHSMAVNATGTWLACRAVAAPMKAAGYGRIVNMASALGLVGAPDRSAYAAAKGAVVQITKALAVEWAGTGICVNALAPGAFETRMNAAVAHDPQARLGSPMGRWGRPEEVQAAALFLASPAASYTTGAILSVDGGATAR</sequence>
<evidence type="ECO:0000313" key="4">
    <source>
        <dbReference type="EMBL" id="MBA9006546.1"/>
    </source>
</evidence>
<keyword evidence="5" id="KW-1185">Reference proteome</keyword>
<dbReference type="RefSeq" id="WP_182707428.1">
    <property type="nucleotide sequence ID" value="NZ_JACJII010000001.1"/>
</dbReference>